<proteinExistence type="predicted"/>
<dbReference type="Gene3D" id="1.50.10.20">
    <property type="match status" value="1"/>
</dbReference>
<comment type="caution">
    <text evidence="3">The sequence shown here is derived from an EMBL/GenBank/DDBJ whole genome shotgun (WGS) entry which is preliminary data.</text>
</comment>
<evidence type="ECO:0000256" key="2">
    <source>
        <dbReference type="SAM" id="Phobius"/>
    </source>
</evidence>
<feature type="non-terminal residue" evidence="3">
    <location>
        <position position="1"/>
    </location>
</feature>
<feature type="transmembrane region" description="Helical" evidence="2">
    <location>
        <begin position="223"/>
        <end position="248"/>
    </location>
</feature>
<keyword evidence="2" id="KW-0472">Membrane</keyword>
<evidence type="ECO:0000313" key="4">
    <source>
        <dbReference type="Proteomes" id="UP001465976"/>
    </source>
</evidence>
<dbReference type="EMBL" id="JBAHYK010000725">
    <property type="protein sequence ID" value="KAL0571721.1"/>
    <property type="molecule type" value="Genomic_DNA"/>
</dbReference>
<reference evidence="3 4" key="1">
    <citation type="submission" date="2024-02" db="EMBL/GenBank/DDBJ databases">
        <title>A draft genome for the cacao thread blight pathogen Marasmius crinis-equi.</title>
        <authorList>
            <person name="Cohen S.P."/>
            <person name="Baruah I.K."/>
            <person name="Amoako-Attah I."/>
            <person name="Bukari Y."/>
            <person name="Meinhardt L.W."/>
            <person name="Bailey B.A."/>
        </authorList>
    </citation>
    <scope>NUCLEOTIDE SEQUENCE [LARGE SCALE GENOMIC DNA]</scope>
    <source>
        <strain evidence="3 4">GH-76</strain>
    </source>
</reference>
<feature type="region of interest" description="Disordered" evidence="1">
    <location>
        <begin position="258"/>
        <end position="324"/>
    </location>
</feature>
<feature type="compositionally biased region" description="Polar residues" evidence="1">
    <location>
        <begin position="258"/>
        <end position="273"/>
    </location>
</feature>
<organism evidence="3 4">
    <name type="scientific">Marasmius crinis-equi</name>
    <dbReference type="NCBI Taxonomy" id="585013"/>
    <lineage>
        <taxon>Eukaryota</taxon>
        <taxon>Fungi</taxon>
        <taxon>Dikarya</taxon>
        <taxon>Basidiomycota</taxon>
        <taxon>Agaricomycotina</taxon>
        <taxon>Agaricomycetes</taxon>
        <taxon>Agaricomycetidae</taxon>
        <taxon>Agaricales</taxon>
        <taxon>Marasmiineae</taxon>
        <taxon>Marasmiaceae</taxon>
        <taxon>Marasmius</taxon>
    </lineage>
</organism>
<keyword evidence="2" id="KW-1133">Transmembrane helix</keyword>
<keyword evidence="4" id="KW-1185">Reference proteome</keyword>
<gene>
    <name evidence="3" type="ORF">V5O48_010229</name>
</gene>
<accession>A0ABR3F901</accession>
<feature type="region of interest" description="Disordered" evidence="1">
    <location>
        <begin position="345"/>
        <end position="376"/>
    </location>
</feature>
<evidence type="ECO:0000313" key="3">
    <source>
        <dbReference type="EMBL" id="KAL0571721.1"/>
    </source>
</evidence>
<keyword evidence="2" id="KW-0812">Transmembrane</keyword>
<name>A0ABR3F901_9AGAR</name>
<feature type="compositionally biased region" description="Polar residues" evidence="1">
    <location>
        <begin position="304"/>
        <end position="323"/>
    </location>
</feature>
<evidence type="ECO:0000256" key="1">
    <source>
        <dbReference type="SAM" id="MobiDB-lite"/>
    </source>
</evidence>
<feature type="compositionally biased region" description="Basic and acidic residues" evidence="1">
    <location>
        <begin position="283"/>
        <end position="300"/>
    </location>
</feature>
<sequence length="376" mass="41433">ASSALAEVTKNQTYIDSSLSSRNFYLYHLRNQKGVMLDGINADHCSPSDQAFPANPGIMMEGLAVLGSVSNPEDTDAIFSDLVEIVNKTVSNNEWYNINGILAADDLSREFAELVGQYVIRGLVAFYNRNTTQSSLRTYIKEYVAVQYNAVMSNARGQGENSNTYGAPWTGAQQPLNFSLPYQTNALSILVPAITIGNDTSDTPRETGRPQPTTPEAKTRLNVGVIVGGVAAGLAVMAFLTILALWLIRRRRRSRQISNANPTRSDNLAQSQIEPFRNPALEKSGHRGEKRLSAAPRDLEQAEDMSSTDLDYTDTDISSSQGSFRLDGELSTADLVMLLNHRLRGQGRDWREDEQPPDYVSEGSSPTRNLHRSVEK</sequence>
<protein>
    <submittedName>
        <fullName evidence="3">Uncharacterized protein</fullName>
    </submittedName>
</protein>
<dbReference type="Proteomes" id="UP001465976">
    <property type="component" value="Unassembled WGS sequence"/>
</dbReference>